<accession>A0AAJ0HXT6</accession>
<organism evidence="1 2">
    <name type="scientific">Neurospora hispaniola</name>
    <dbReference type="NCBI Taxonomy" id="588809"/>
    <lineage>
        <taxon>Eukaryota</taxon>
        <taxon>Fungi</taxon>
        <taxon>Dikarya</taxon>
        <taxon>Ascomycota</taxon>
        <taxon>Pezizomycotina</taxon>
        <taxon>Sordariomycetes</taxon>
        <taxon>Sordariomycetidae</taxon>
        <taxon>Sordariales</taxon>
        <taxon>Sordariaceae</taxon>
        <taxon>Neurospora</taxon>
    </lineage>
</organism>
<proteinExistence type="predicted"/>
<keyword evidence="2" id="KW-1185">Reference proteome</keyword>
<comment type="caution">
    <text evidence="1">The sequence shown here is derived from an EMBL/GenBank/DDBJ whole genome shotgun (WGS) entry which is preliminary data.</text>
</comment>
<dbReference type="AlphaFoldDB" id="A0AAJ0HXT6"/>
<sequence length="81" mass="8810">MFSFLSPGFHEPSSLSLTGELLSVTGPSHEMASLTRCPHPTHLLLESSPFSPLSFGSGPSAVWCLVSGAWTRWDCDLYAQR</sequence>
<dbReference type="GeneID" id="87879109"/>
<dbReference type="EMBL" id="JAULSX010000014">
    <property type="protein sequence ID" value="KAK3484691.1"/>
    <property type="molecule type" value="Genomic_DNA"/>
</dbReference>
<evidence type="ECO:0000313" key="2">
    <source>
        <dbReference type="Proteomes" id="UP001285908"/>
    </source>
</evidence>
<name>A0AAJ0HXT6_9PEZI</name>
<reference evidence="1 2" key="1">
    <citation type="journal article" date="2023" name="Mol. Phylogenet. Evol.">
        <title>Genome-scale phylogeny and comparative genomics of the fungal order Sordariales.</title>
        <authorList>
            <person name="Hensen N."/>
            <person name="Bonometti L."/>
            <person name="Westerberg I."/>
            <person name="Brannstrom I.O."/>
            <person name="Guillou S."/>
            <person name="Cros-Aarteil S."/>
            <person name="Calhoun S."/>
            <person name="Haridas S."/>
            <person name="Kuo A."/>
            <person name="Mondo S."/>
            <person name="Pangilinan J."/>
            <person name="Riley R."/>
            <person name="LaButti K."/>
            <person name="Andreopoulos B."/>
            <person name="Lipzen A."/>
            <person name="Chen C."/>
            <person name="Yan M."/>
            <person name="Daum C."/>
            <person name="Ng V."/>
            <person name="Clum A."/>
            <person name="Steindorff A."/>
            <person name="Ohm R.A."/>
            <person name="Martin F."/>
            <person name="Silar P."/>
            <person name="Natvig D.O."/>
            <person name="Lalanne C."/>
            <person name="Gautier V."/>
            <person name="Ament-Velasquez S.L."/>
            <person name="Kruys A."/>
            <person name="Hutchinson M.I."/>
            <person name="Powell A.J."/>
            <person name="Barry K."/>
            <person name="Miller A.N."/>
            <person name="Grigoriev I.V."/>
            <person name="Debuchy R."/>
            <person name="Gladieux P."/>
            <person name="Hiltunen Thoren M."/>
            <person name="Johannesson H."/>
        </authorList>
    </citation>
    <scope>NUCLEOTIDE SEQUENCE [LARGE SCALE GENOMIC DNA]</scope>
    <source>
        <strain evidence="1 2">FGSC 10403</strain>
    </source>
</reference>
<dbReference type="RefSeq" id="XP_062687785.1">
    <property type="nucleotide sequence ID" value="XM_062841487.1"/>
</dbReference>
<gene>
    <name evidence="1" type="ORF">B0T23DRAFT_57721</name>
</gene>
<evidence type="ECO:0000313" key="1">
    <source>
        <dbReference type="EMBL" id="KAK3484691.1"/>
    </source>
</evidence>
<protein>
    <submittedName>
        <fullName evidence="1">Uncharacterized protein</fullName>
    </submittedName>
</protein>
<dbReference type="Proteomes" id="UP001285908">
    <property type="component" value="Unassembled WGS sequence"/>
</dbReference>